<evidence type="ECO:0000256" key="2">
    <source>
        <dbReference type="ARBA" id="ARBA00022771"/>
    </source>
</evidence>
<dbReference type="PROSITE" id="PS50089">
    <property type="entry name" value="ZF_RING_2"/>
    <property type="match status" value="1"/>
</dbReference>
<dbReference type="SUPFAM" id="SSF57850">
    <property type="entry name" value="RING/U-box"/>
    <property type="match status" value="1"/>
</dbReference>
<evidence type="ECO:0000313" key="6">
    <source>
        <dbReference type="EMBL" id="KNZ63278.1"/>
    </source>
</evidence>
<keyword evidence="2 4" id="KW-0863">Zinc-finger</keyword>
<dbReference type="Pfam" id="PF13639">
    <property type="entry name" value="zf-RING_2"/>
    <property type="match status" value="1"/>
</dbReference>
<dbReference type="VEuPathDB" id="FungiDB:VP01_1164g1"/>
<dbReference type="PANTHER" id="PTHR45969">
    <property type="entry name" value="RING ZINC FINGER PROTEIN-RELATED"/>
    <property type="match status" value="1"/>
</dbReference>
<gene>
    <name evidence="6" type="ORF">VP01_1164g1</name>
</gene>
<evidence type="ECO:0000313" key="7">
    <source>
        <dbReference type="Proteomes" id="UP000037035"/>
    </source>
</evidence>
<dbReference type="SMART" id="SM00184">
    <property type="entry name" value="RING"/>
    <property type="match status" value="1"/>
</dbReference>
<dbReference type="STRING" id="27349.A0A0L6VRE2"/>
<keyword evidence="3" id="KW-0862">Zinc</keyword>
<dbReference type="OrthoDB" id="8062037at2759"/>
<dbReference type="AlphaFoldDB" id="A0A0L6VRE2"/>
<reference evidence="6 7" key="1">
    <citation type="submission" date="2015-08" db="EMBL/GenBank/DDBJ databases">
        <title>Next Generation Sequencing and Analysis of the Genome of Puccinia sorghi L Schw, the Causal Agent of Maize Common Rust.</title>
        <authorList>
            <person name="Rochi L."/>
            <person name="Burguener G."/>
            <person name="Darino M."/>
            <person name="Turjanski A."/>
            <person name="Kreff E."/>
            <person name="Dieguez M.J."/>
            <person name="Sacco F."/>
        </authorList>
    </citation>
    <scope>NUCLEOTIDE SEQUENCE [LARGE SCALE GENOMIC DNA]</scope>
    <source>
        <strain evidence="6 7">RO10H11247</strain>
    </source>
</reference>
<protein>
    <submittedName>
        <fullName evidence="6">RING zinc finger domain superfamily protein</fullName>
    </submittedName>
</protein>
<sequence>MSALYAHFIQHIAELSSTKSEGSVLDPLVFGDCRRGAKSQYKTHTKRAGGGHGVPPEEEDCSVCLNRLSQGDTTEWPGRCKHKFHVACLVGWRREQNQATCPLCRDAVEEEDHETCAHCGARASRSSTWSDAIDGYPCLLT</sequence>
<dbReference type="GO" id="GO:0008270">
    <property type="term" value="F:zinc ion binding"/>
    <property type="evidence" value="ECO:0007669"/>
    <property type="project" value="UniProtKB-KW"/>
</dbReference>
<dbReference type="Proteomes" id="UP000037035">
    <property type="component" value="Unassembled WGS sequence"/>
</dbReference>
<keyword evidence="7" id="KW-1185">Reference proteome</keyword>
<accession>A0A0L6VRE2</accession>
<dbReference type="Gene3D" id="3.30.40.10">
    <property type="entry name" value="Zinc/RING finger domain, C3HC4 (zinc finger)"/>
    <property type="match status" value="1"/>
</dbReference>
<dbReference type="InterPro" id="IPR013083">
    <property type="entry name" value="Znf_RING/FYVE/PHD"/>
</dbReference>
<organism evidence="6 7">
    <name type="scientific">Puccinia sorghi</name>
    <dbReference type="NCBI Taxonomy" id="27349"/>
    <lineage>
        <taxon>Eukaryota</taxon>
        <taxon>Fungi</taxon>
        <taxon>Dikarya</taxon>
        <taxon>Basidiomycota</taxon>
        <taxon>Pucciniomycotina</taxon>
        <taxon>Pucciniomycetes</taxon>
        <taxon>Pucciniales</taxon>
        <taxon>Pucciniaceae</taxon>
        <taxon>Puccinia</taxon>
    </lineage>
</organism>
<comment type="caution">
    <text evidence="6">The sequence shown here is derived from an EMBL/GenBank/DDBJ whole genome shotgun (WGS) entry which is preliminary data.</text>
</comment>
<name>A0A0L6VRE2_9BASI</name>
<evidence type="ECO:0000256" key="4">
    <source>
        <dbReference type="PROSITE-ProRule" id="PRU00175"/>
    </source>
</evidence>
<evidence type="ECO:0000256" key="3">
    <source>
        <dbReference type="ARBA" id="ARBA00022833"/>
    </source>
</evidence>
<proteinExistence type="predicted"/>
<dbReference type="InterPro" id="IPR001841">
    <property type="entry name" value="Znf_RING"/>
</dbReference>
<evidence type="ECO:0000256" key="1">
    <source>
        <dbReference type="ARBA" id="ARBA00022723"/>
    </source>
</evidence>
<dbReference type="EMBL" id="LAVV01001832">
    <property type="protein sequence ID" value="KNZ63278.1"/>
    <property type="molecule type" value="Genomic_DNA"/>
</dbReference>
<evidence type="ECO:0000259" key="5">
    <source>
        <dbReference type="PROSITE" id="PS50089"/>
    </source>
</evidence>
<feature type="domain" description="RING-type" evidence="5">
    <location>
        <begin position="61"/>
        <end position="105"/>
    </location>
</feature>
<keyword evidence="1" id="KW-0479">Metal-binding</keyword>